<organism evidence="1">
    <name type="scientific">marine metagenome</name>
    <dbReference type="NCBI Taxonomy" id="408172"/>
    <lineage>
        <taxon>unclassified sequences</taxon>
        <taxon>metagenomes</taxon>
        <taxon>ecological metagenomes</taxon>
    </lineage>
</organism>
<proteinExistence type="predicted"/>
<sequence length="57" mass="5898">VESIVAADAPVGFDRPLHVGDPPGAQVVAGGLLEQLERPTGIHPQTKRRRFAGAGQG</sequence>
<accession>A0A382FQB9</accession>
<name>A0A382FQB9_9ZZZZ</name>
<gene>
    <name evidence="1" type="ORF">METZ01_LOCUS217277</name>
</gene>
<dbReference type="EMBL" id="UINC01050904">
    <property type="protein sequence ID" value="SVB64423.1"/>
    <property type="molecule type" value="Genomic_DNA"/>
</dbReference>
<dbReference type="AlphaFoldDB" id="A0A382FQB9"/>
<feature type="non-terminal residue" evidence="1">
    <location>
        <position position="1"/>
    </location>
</feature>
<protein>
    <submittedName>
        <fullName evidence="1">Uncharacterized protein</fullName>
    </submittedName>
</protein>
<evidence type="ECO:0000313" key="1">
    <source>
        <dbReference type="EMBL" id="SVB64423.1"/>
    </source>
</evidence>
<reference evidence="1" key="1">
    <citation type="submission" date="2018-05" db="EMBL/GenBank/DDBJ databases">
        <authorList>
            <person name="Lanie J.A."/>
            <person name="Ng W.-L."/>
            <person name="Kazmierczak K.M."/>
            <person name="Andrzejewski T.M."/>
            <person name="Davidsen T.M."/>
            <person name="Wayne K.J."/>
            <person name="Tettelin H."/>
            <person name="Glass J.I."/>
            <person name="Rusch D."/>
            <person name="Podicherti R."/>
            <person name="Tsui H.-C.T."/>
            <person name="Winkler M.E."/>
        </authorList>
    </citation>
    <scope>NUCLEOTIDE SEQUENCE</scope>
</reference>